<dbReference type="Pfam" id="PF00106">
    <property type="entry name" value="adh_short"/>
    <property type="match status" value="1"/>
</dbReference>
<dbReference type="GO" id="GO:0016491">
    <property type="term" value="F:oxidoreductase activity"/>
    <property type="evidence" value="ECO:0007669"/>
    <property type="project" value="UniProtKB-KW"/>
</dbReference>
<reference evidence="5 6" key="1">
    <citation type="journal article" date="2019" name="Int. J. Syst. Evol. Microbiol.">
        <title>Capsulimonas corticalis gen. nov., sp. nov., an aerobic capsulated bacterium, of a novel bacterial order, Capsulimonadales ord. nov., of the class Armatimonadia of the phylum Armatimonadetes.</title>
        <authorList>
            <person name="Li J."/>
            <person name="Kudo C."/>
            <person name="Tonouchi A."/>
        </authorList>
    </citation>
    <scope>NUCLEOTIDE SEQUENCE [LARGE SCALE GENOMIC DNA]</scope>
    <source>
        <strain evidence="5 6">AX-7</strain>
    </source>
</reference>
<accession>A0A402D0F6</accession>
<dbReference type="InterPro" id="IPR057326">
    <property type="entry name" value="KR_dom"/>
</dbReference>
<dbReference type="OrthoDB" id="7211155at2"/>
<evidence type="ECO:0000256" key="2">
    <source>
        <dbReference type="ARBA" id="ARBA00022857"/>
    </source>
</evidence>
<dbReference type="SUPFAM" id="SSF51735">
    <property type="entry name" value="NAD(P)-binding Rossmann-fold domains"/>
    <property type="match status" value="1"/>
</dbReference>
<dbReference type="AlphaFoldDB" id="A0A402D0F6"/>
<gene>
    <name evidence="5" type="ORF">CCAX7_56940</name>
</gene>
<evidence type="ECO:0000256" key="3">
    <source>
        <dbReference type="ARBA" id="ARBA00023002"/>
    </source>
</evidence>
<organism evidence="5 6">
    <name type="scientific">Capsulimonas corticalis</name>
    <dbReference type="NCBI Taxonomy" id="2219043"/>
    <lineage>
        <taxon>Bacteria</taxon>
        <taxon>Bacillati</taxon>
        <taxon>Armatimonadota</taxon>
        <taxon>Armatimonadia</taxon>
        <taxon>Capsulimonadales</taxon>
        <taxon>Capsulimonadaceae</taxon>
        <taxon>Capsulimonas</taxon>
    </lineage>
</organism>
<dbReference type="KEGG" id="ccot:CCAX7_56940"/>
<dbReference type="InterPro" id="IPR036291">
    <property type="entry name" value="NAD(P)-bd_dom_sf"/>
</dbReference>
<dbReference type="RefSeq" id="WP_119323026.1">
    <property type="nucleotide sequence ID" value="NZ_AP025739.1"/>
</dbReference>
<sequence length="247" mass="25923">MQLENKNVVVIGGSRGLGRVIAQTAQQEGARVLVVARGEDSLAEVERDLPGVQTLTADATREETPGKVFRALRPDVLVVCGGAMPPLSPIHEQTWEEFSRNWDSDVRSSFLFCQAALKLPLAPGAVIILISSGAAVAGSAISGGYAGSKRTQMFMADYCQSESERADLGLRFVAIAPGRIMAETELGKAAIAGYAARLGISEADFIQSMGFPPTLQQVADALVEAATTPGAKSGNVFLVSGKGVEPF</sequence>
<evidence type="ECO:0000259" key="4">
    <source>
        <dbReference type="SMART" id="SM00822"/>
    </source>
</evidence>
<dbReference type="SMART" id="SM00822">
    <property type="entry name" value="PKS_KR"/>
    <property type="match status" value="1"/>
</dbReference>
<dbReference type="EMBL" id="AP025739">
    <property type="protein sequence ID" value="BDI33643.1"/>
    <property type="molecule type" value="Genomic_DNA"/>
</dbReference>
<dbReference type="PANTHER" id="PTHR43618:SF8">
    <property type="entry name" value="7ALPHA-HYDROXYSTEROID DEHYDROGENASE"/>
    <property type="match status" value="1"/>
</dbReference>
<protein>
    <submittedName>
        <fullName evidence="5">Short-chain dehydrogenase</fullName>
    </submittedName>
</protein>
<evidence type="ECO:0000313" key="5">
    <source>
        <dbReference type="EMBL" id="BDI33643.1"/>
    </source>
</evidence>
<dbReference type="PANTHER" id="PTHR43618">
    <property type="entry name" value="7-ALPHA-HYDROXYSTEROID DEHYDROGENASE"/>
    <property type="match status" value="1"/>
</dbReference>
<keyword evidence="2" id="KW-0521">NADP</keyword>
<dbReference type="InterPro" id="IPR052178">
    <property type="entry name" value="Sec_Metab_Biosynth_SDR"/>
</dbReference>
<dbReference type="CDD" id="cd05233">
    <property type="entry name" value="SDR_c"/>
    <property type="match status" value="1"/>
</dbReference>
<dbReference type="Gene3D" id="3.40.50.720">
    <property type="entry name" value="NAD(P)-binding Rossmann-like Domain"/>
    <property type="match status" value="1"/>
</dbReference>
<keyword evidence="6" id="KW-1185">Reference proteome</keyword>
<feature type="domain" description="Ketoreductase" evidence="4">
    <location>
        <begin position="6"/>
        <end position="183"/>
    </location>
</feature>
<comment type="similarity">
    <text evidence="1">Belongs to the short-chain dehydrogenases/reductases (SDR) family.</text>
</comment>
<dbReference type="Proteomes" id="UP000287394">
    <property type="component" value="Chromosome"/>
</dbReference>
<name>A0A402D0F6_9BACT</name>
<evidence type="ECO:0000256" key="1">
    <source>
        <dbReference type="ARBA" id="ARBA00006484"/>
    </source>
</evidence>
<proteinExistence type="inferred from homology"/>
<keyword evidence="3" id="KW-0560">Oxidoreductase</keyword>
<dbReference type="InterPro" id="IPR002347">
    <property type="entry name" value="SDR_fam"/>
</dbReference>
<evidence type="ECO:0000313" key="6">
    <source>
        <dbReference type="Proteomes" id="UP000287394"/>
    </source>
</evidence>